<dbReference type="InterPro" id="IPR006458">
    <property type="entry name" value="Ovate_C"/>
</dbReference>
<keyword evidence="3 6" id="KW-0805">Transcription regulation</keyword>
<reference evidence="9 10" key="1">
    <citation type="journal article" date="2021" name="Comput. Struct. Biotechnol. J.">
        <title>De novo genome assembly of the potent medicinal plant Rehmannia glutinosa using nanopore technology.</title>
        <authorList>
            <person name="Ma L."/>
            <person name="Dong C."/>
            <person name="Song C."/>
            <person name="Wang X."/>
            <person name="Zheng X."/>
            <person name="Niu Y."/>
            <person name="Chen S."/>
            <person name="Feng W."/>
        </authorList>
    </citation>
    <scope>NUCLEOTIDE SEQUENCE [LARGE SCALE GENOMIC DNA]</scope>
    <source>
        <strain evidence="9">DH-2019</strain>
    </source>
</reference>
<evidence type="ECO:0000256" key="4">
    <source>
        <dbReference type="ARBA" id="ARBA00023163"/>
    </source>
</evidence>
<gene>
    <name evidence="9" type="ORF">DH2020_012537</name>
</gene>
<feature type="domain" description="OVATE" evidence="8">
    <location>
        <begin position="112"/>
        <end position="171"/>
    </location>
</feature>
<keyword evidence="4 6" id="KW-0804">Transcription</keyword>
<evidence type="ECO:0000256" key="6">
    <source>
        <dbReference type="RuleBase" id="RU367028"/>
    </source>
</evidence>
<comment type="function">
    <text evidence="6">Transcriptional repressor that regulates multiple aspects of plant growth and development.</text>
</comment>
<keyword evidence="5 6" id="KW-0539">Nucleus</keyword>
<feature type="region of interest" description="Disordered" evidence="7">
    <location>
        <begin position="1"/>
        <end position="23"/>
    </location>
</feature>
<sequence length="196" mass="22031">MEKSDRHHTAILPFKNPSNLPRDPVPSFSPPPIFSLPKYQAHSAAVNHHLSSAFISGGSDETTTGPHPLHFKWHKEDKFHVIAKGETPARLSVFKKLIPCTVDGKVKESFAVVKRSEDPYGDFKRSMMDMILEKQMFEQRDLEQLLQCFLSLNSRDYHGIIVQAFSEIWEAIFFSPASSGLSGGRHLRRVSGIASS</sequence>
<evidence type="ECO:0000259" key="8">
    <source>
        <dbReference type="PROSITE" id="PS51754"/>
    </source>
</evidence>
<evidence type="ECO:0000313" key="9">
    <source>
        <dbReference type="EMBL" id="KAK6152898.1"/>
    </source>
</evidence>
<evidence type="ECO:0000256" key="5">
    <source>
        <dbReference type="ARBA" id="ARBA00023242"/>
    </source>
</evidence>
<evidence type="ECO:0000256" key="1">
    <source>
        <dbReference type="ARBA" id="ARBA00004123"/>
    </source>
</evidence>
<evidence type="ECO:0000256" key="3">
    <source>
        <dbReference type="ARBA" id="ARBA00023015"/>
    </source>
</evidence>
<evidence type="ECO:0000256" key="7">
    <source>
        <dbReference type="SAM" id="MobiDB-lite"/>
    </source>
</evidence>
<organism evidence="9 10">
    <name type="scientific">Rehmannia glutinosa</name>
    <name type="common">Chinese foxglove</name>
    <dbReference type="NCBI Taxonomy" id="99300"/>
    <lineage>
        <taxon>Eukaryota</taxon>
        <taxon>Viridiplantae</taxon>
        <taxon>Streptophyta</taxon>
        <taxon>Embryophyta</taxon>
        <taxon>Tracheophyta</taxon>
        <taxon>Spermatophyta</taxon>
        <taxon>Magnoliopsida</taxon>
        <taxon>eudicotyledons</taxon>
        <taxon>Gunneridae</taxon>
        <taxon>Pentapetalae</taxon>
        <taxon>asterids</taxon>
        <taxon>lamiids</taxon>
        <taxon>Lamiales</taxon>
        <taxon>Orobanchaceae</taxon>
        <taxon>Rehmannieae</taxon>
        <taxon>Rehmannia</taxon>
    </lineage>
</organism>
<dbReference type="PANTHER" id="PTHR33057:SF224">
    <property type="entry name" value="TRANSCRIPTION REPRESSOR"/>
    <property type="match status" value="1"/>
</dbReference>
<dbReference type="PROSITE" id="PS51754">
    <property type="entry name" value="OVATE"/>
    <property type="match status" value="1"/>
</dbReference>
<protein>
    <recommendedName>
        <fullName evidence="6">Transcription repressor</fullName>
    </recommendedName>
    <alternativeName>
        <fullName evidence="6">Ovate family protein</fullName>
    </alternativeName>
</protein>
<evidence type="ECO:0000256" key="2">
    <source>
        <dbReference type="ARBA" id="ARBA00022491"/>
    </source>
</evidence>
<accession>A0ABR0X0Y7</accession>
<dbReference type="PANTHER" id="PTHR33057">
    <property type="entry name" value="TRANSCRIPTION REPRESSOR OFP7-RELATED"/>
    <property type="match status" value="1"/>
</dbReference>
<keyword evidence="10" id="KW-1185">Reference proteome</keyword>
<dbReference type="InterPro" id="IPR038933">
    <property type="entry name" value="Ovate"/>
</dbReference>
<proteinExistence type="predicted"/>
<dbReference type="Pfam" id="PF04844">
    <property type="entry name" value="Ovate"/>
    <property type="match status" value="1"/>
</dbReference>
<keyword evidence="2 6" id="KW-0678">Repressor</keyword>
<comment type="caution">
    <text evidence="9">The sequence shown here is derived from an EMBL/GenBank/DDBJ whole genome shotgun (WGS) entry which is preliminary data.</text>
</comment>
<comment type="subcellular location">
    <subcellularLocation>
        <location evidence="1 6">Nucleus</location>
    </subcellularLocation>
</comment>
<name>A0ABR0X0Y7_REHGL</name>
<dbReference type="NCBIfam" id="TIGR01568">
    <property type="entry name" value="A_thal_3678"/>
    <property type="match status" value="1"/>
</dbReference>
<dbReference type="Proteomes" id="UP001318860">
    <property type="component" value="Unassembled WGS sequence"/>
</dbReference>
<dbReference type="EMBL" id="JABTTQ020000006">
    <property type="protein sequence ID" value="KAK6152898.1"/>
    <property type="molecule type" value="Genomic_DNA"/>
</dbReference>
<evidence type="ECO:0000313" key="10">
    <source>
        <dbReference type="Proteomes" id="UP001318860"/>
    </source>
</evidence>